<dbReference type="PANTHER" id="PTHR32063:SF0">
    <property type="entry name" value="SWARMING MOTILITY PROTEIN SWRC"/>
    <property type="match status" value="1"/>
</dbReference>
<feature type="transmembrane region" description="Helical" evidence="1">
    <location>
        <begin position="888"/>
        <end position="908"/>
    </location>
</feature>
<dbReference type="InterPro" id="IPR000731">
    <property type="entry name" value="SSD"/>
</dbReference>
<dbReference type="Pfam" id="PF00873">
    <property type="entry name" value="ACR_tran"/>
    <property type="match status" value="1"/>
</dbReference>
<dbReference type="Gene3D" id="3.30.70.1430">
    <property type="entry name" value="Multidrug efflux transporter AcrB pore domain"/>
    <property type="match status" value="2"/>
</dbReference>
<feature type="transmembrane region" description="Helical" evidence="1">
    <location>
        <begin position="386"/>
        <end position="410"/>
    </location>
</feature>
<dbReference type="Proteomes" id="UP000184050">
    <property type="component" value="Unassembled WGS sequence"/>
</dbReference>
<feature type="domain" description="SSD" evidence="2">
    <location>
        <begin position="363"/>
        <end position="488"/>
    </location>
</feature>
<feature type="transmembrane region" description="Helical" evidence="1">
    <location>
        <begin position="859"/>
        <end position="881"/>
    </location>
</feature>
<accession>A0A1M6MLR6</accession>
<dbReference type="PROSITE" id="PS50156">
    <property type="entry name" value="SSD"/>
    <property type="match status" value="1"/>
</dbReference>
<organism evidence="3 4">
    <name type="scientific">Tangfeifania diversioriginum</name>
    <dbReference type="NCBI Taxonomy" id="1168035"/>
    <lineage>
        <taxon>Bacteria</taxon>
        <taxon>Pseudomonadati</taxon>
        <taxon>Bacteroidota</taxon>
        <taxon>Bacteroidia</taxon>
        <taxon>Marinilabiliales</taxon>
        <taxon>Prolixibacteraceae</taxon>
        <taxon>Tangfeifania</taxon>
    </lineage>
</organism>
<evidence type="ECO:0000313" key="3">
    <source>
        <dbReference type="EMBL" id="SHJ84320.1"/>
    </source>
</evidence>
<reference evidence="3 4" key="1">
    <citation type="submission" date="2016-11" db="EMBL/GenBank/DDBJ databases">
        <authorList>
            <person name="Jaros S."/>
            <person name="Januszkiewicz K."/>
            <person name="Wedrychowicz H."/>
        </authorList>
    </citation>
    <scope>NUCLEOTIDE SEQUENCE [LARGE SCALE GENOMIC DNA]</scope>
    <source>
        <strain evidence="3 4">DSM 27063</strain>
    </source>
</reference>
<dbReference type="Gene3D" id="3.30.70.1320">
    <property type="entry name" value="Multidrug efflux transporter AcrB pore domain like"/>
    <property type="match status" value="1"/>
</dbReference>
<feature type="transmembrane region" description="Helical" evidence="1">
    <location>
        <begin position="334"/>
        <end position="353"/>
    </location>
</feature>
<dbReference type="Gene3D" id="3.30.70.1440">
    <property type="entry name" value="Multidrug efflux transporter AcrB pore domain"/>
    <property type="match status" value="1"/>
</dbReference>
<feature type="transmembrane region" description="Helical" evidence="1">
    <location>
        <begin position="532"/>
        <end position="553"/>
    </location>
</feature>
<dbReference type="SUPFAM" id="SSF82866">
    <property type="entry name" value="Multidrug efflux transporter AcrB transmembrane domain"/>
    <property type="match status" value="2"/>
</dbReference>
<feature type="transmembrane region" description="Helical" evidence="1">
    <location>
        <begin position="431"/>
        <end position="451"/>
    </location>
</feature>
<dbReference type="SUPFAM" id="SSF82693">
    <property type="entry name" value="Multidrug efflux transporter AcrB pore domain, PN1, PN2, PC1 and PC2 subdomains"/>
    <property type="match status" value="3"/>
</dbReference>
<feature type="transmembrane region" description="Helical" evidence="1">
    <location>
        <begin position="360"/>
        <end position="380"/>
    </location>
</feature>
<gene>
    <name evidence="3" type="ORF">SAMN05444280_1344</name>
</gene>
<dbReference type="GO" id="GO:0042910">
    <property type="term" value="F:xenobiotic transmembrane transporter activity"/>
    <property type="evidence" value="ECO:0007669"/>
    <property type="project" value="TreeGrafter"/>
</dbReference>
<dbReference type="SUPFAM" id="SSF82714">
    <property type="entry name" value="Multidrug efflux transporter AcrB TolC docking domain, DN and DC subdomains"/>
    <property type="match status" value="2"/>
</dbReference>
<dbReference type="GO" id="GO:0005886">
    <property type="term" value="C:plasma membrane"/>
    <property type="evidence" value="ECO:0007669"/>
    <property type="project" value="TreeGrafter"/>
</dbReference>
<feature type="transmembrane region" description="Helical" evidence="1">
    <location>
        <begin position="991"/>
        <end position="1017"/>
    </location>
</feature>
<name>A0A1M6MLR6_9BACT</name>
<evidence type="ECO:0000256" key="1">
    <source>
        <dbReference type="SAM" id="Phobius"/>
    </source>
</evidence>
<keyword evidence="4" id="KW-1185">Reference proteome</keyword>
<feature type="transmembrane region" description="Helical" evidence="1">
    <location>
        <begin position="960"/>
        <end position="979"/>
    </location>
</feature>
<proteinExistence type="predicted"/>
<keyword evidence="1" id="KW-0472">Membrane</keyword>
<dbReference type="Gene3D" id="3.30.2090.10">
    <property type="entry name" value="Multidrug efflux transporter AcrB TolC docking domain, DN and DC subdomains"/>
    <property type="match status" value="2"/>
</dbReference>
<dbReference type="PRINTS" id="PR00702">
    <property type="entry name" value="ACRIFLAVINRP"/>
</dbReference>
<feature type="transmembrane region" description="Helical" evidence="1">
    <location>
        <begin position="463"/>
        <end position="486"/>
    </location>
</feature>
<dbReference type="AlphaFoldDB" id="A0A1M6MLR6"/>
<dbReference type="PANTHER" id="PTHR32063">
    <property type="match status" value="1"/>
</dbReference>
<sequence>MNITGISIKRTTIPVVVFTILALAGIYSYTRLNVELIPNIDIPVNVVMTVYPGAAPSEVESSVTKPIEDAVSGMEGIDKLLSYSFENMSIVVVQLKDDMDADISLQDCERKVNMIQSDLPEDAELPRFMKMDMNMLPVMSIAASSNMPEQQFYDLIDLDIVPYISQIKGVAQVEIIGGNQREIQIKADAQKLQQYGISLSLLKQMVAASNLDFPVGDIKDDQTRSLIRLSGKFASVDEIGELILRTSPDGSTIKVKDVATVVDGNKESTKLARINGTPAIGLSVTKQSGANAVKISEEVQELFKDFETKYSAQNLKFTIASDSSEFTKDAVNSVMVDLIFAIVLVSVTMLLFLHSFRNLLFVIVSIPTSIISTFVIFNIFGFSLNLLTLLAMSIVVGVIVDDAIVVLENIYRHMEQGKKRWQASLDATKELGITVVSITIVLIAVFLPIGITSGITGELLRSFSLVIVFSILISLLVSFTLVPLLTSRFGKIKILKKSNVLDRILMGFESAINTIKNYIMSALHWALNHKTVTLVSVVLLLFGSVLLVSNGYIQTEFMDAGDRGEFILKVELEKNATLDETNKICAQIEEELMKYPEVELLFTKVGSEGGSMSFNETPNAAEINVKLVDKKKRHVSSKVFSIQVKNTLSEVFAGPKFTVNEASIMGTTTRPLELIVRGNNYDEVKQYAARVFEIAKNARGTTDVETSDEEGNPELNIEIDRDKLAKVGLTLGEVGAELRIAFAGDNNLKYKESGEEYDINIILDEFNKKSKGDVENMSLITRSGNNIQLKQIASVTEKRGPAMLSRYNKLSSISITGQVAGNTIGTIGEEIETKLAQVEKPIGVDVVYAGDLENQSESFGSMLVALIASILLVYLTMVALYDSYAYPFVVMFSMPLSIVGALLALALAGKSISLFSIMGIIMLMGLVAKNAILVVDFANEMVNKGVKVYDAIVEATSLRFRPILMTNLALIFGLLPLALSSGAGAEWKSGIGWVLIGGLTSSMFLSLIVIPVIYVMISKLVKKDQPSKKEQLTEIYVEKGMIQNKYN</sequence>
<dbReference type="Gene3D" id="1.20.1640.10">
    <property type="entry name" value="Multidrug efflux transporter AcrB transmembrane domain"/>
    <property type="match status" value="2"/>
</dbReference>
<dbReference type="OrthoDB" id="9758940at2"/>
<dbReference type="STRING" id="1168035.SAMN05444280_1344"/>
<dbReference type="InterPro" id="IPR001036">
    <property type="entry name" value="Acrflvin-R"/>
</dbReference>
<dbReference type="RefSeq" id="WP_073172602.1">
    <property type="nucleotide sequence ID" value="NZ_FQZE01000034.1"/>
</dbReference>
<keyword evidence="1" id="KW-0812">Transmembrane</keyword>
<evidence type="ECO:0000259" key="2">
    <source>
        <dbReference type="PROSITE" id="PS50156"/>
    </source>
</evidence>
<feature type="transmembrane region" description="Helical" evidence="1">
    <location>
        <begin position="914"/>
        <end position="939"/>
    </location>
</feature>
<protein>
    <submittedName>
        <fullName evidence="3">Hydrophobic/amphiphilic exporter-1, HAE1 family</fullName>
    </submittedName>
</protein>
<dbReference type="InterPro" id="IPR027463">
    <property type="entry name" value="AcrB_DN_DC_subdom"/>
</dbReference>
<evidence type="ECO:0000313" key="4">
    <source>
        <dbReference type="Proteomes" id="UP000184050"/>
    </source>
</evidence>
<keyword evidence="1" id="KW-1133">Transmembrane helix</keyword>
<dbReference type="EMBL" id="FQZE01000034">
    <property type="protein sequence ID" value="SHJ84320.1"/>
    <property type="molecule type" value="Genomic_DNA"/>
</dbReference>
<feature type="transmembrane region" description="Helical" evidence="1">
    <location>
        <begin position="12"/>
        <end position="30"/>
    </location>
</feature>